<dbReference type="PANTHER" id="PTHR48111">
    <property type="entry name" value="REGULATOR OF RPOS"/>
    <property type="match status" value="1"/>
</dbReference>
<comment type="caution">
    <text evidence="4">Lacks conserved residue(s) required for the propagation of feature annotation.</text>
</comment>
<keyword evidence="3 5" id="KW-0238">DNA-binding</keyword>
<dbReference type="InterPro" id="IPR001789">
    <property type="entry name" value="Sig_transdc_resp-reg_receiver"/>
</dbReference>
<feature type="DNA-binding region" description="OmpR/PhoB-type" evidence="5">
    <location>
        <begin position="132"/>
        <end position="230"/>
    </location>
</feature>
<evidence type="ECO:0000256" key="3">
    <source>
        <dbReference type="ARBA" id="ARBA00023125"/>
    </source>
</evidence>
<dbReference type="EMBL" id="JAEVHL010000018">
    <property type="protein sequence ID" value="MBM0275160.1"/>
    <property type="molecule type" value="Genomic_DNA"/>
</dbReference>
<dbReference type="RefSeq" id="WP_203147562.1">
    <property type="nucleotide sequence ID" value="NZ_JAEVHL010000018.1"/>
</dbReference>
<organism evidence="8 9">
    <name type="scientific">Micromonospora tarensis</name>
    <dbReference type="NCBI Taxonomy" id="2806100"/>
    <lineage>
        <taxon>Bacteria</taxon>
        <taxon>Bacillati</taxon>
        <taxon>Actinomycetota</taxon>
        <taxon>Actinomycetes</taxon>
        <taxon>Micromonosporales</taxon>
        <taxon>Micromonosporaceae</taxon>
        <taxon>Micromonospora</taxon>
    </lineage>
</organism>
<evidence type="ECO:0000256" key="2">
    <source>
        <dbReference type="ARBA" id="ARBA00023012"/>
    </source>
</evidence>
<dbReference type="InterPro" id="IPR001867">
    <property type="entry name" value="OmpR/PhoB-type_DNA-bd"/>
</dbReference>
<dbReference type="InterPro" id="IPR036388">
    <property type="entry name" value="WH-like_DNA-bd_sf"/>
</dbReference>
<dbReference type="SMART" id="SM00448">
    <property type="entry name" value="REC"/>
    <property type="match status" value="1"/>
</dbReference>
<evidence type="ECO:0000256" key="5">
    <source>
        <dbReference type="PROSITE-ProRule" id="PRU01091"/>
    </source>
</evidence>
<feature type="domain" description="Response regulatory" evidence="6">
    <location>
        <begin position="11"/>
        <end position="124"/>
    </location>
</feature>
<accession>A0ABS1YCR9</accession>
<dbReference type="InterPro" id="IPR039420">
    <property type="entry name" value="WalR-like"/>
</dbReference>
<keyword evidence="9" id="KW-1185">Reference proteome</keyword>
<reference evidence="8 9" key="1">
    <citation type="submission" date="2021-01" db="EMBL/GenBank/DDBJ databases">
        <title>Draft genome sequence of Micromonospora sp. strain STR1s_6.</title>
        <authorList>
            <person name="Karlyshev A."/>
            <person name="Jawad R."/>
        </authorList>
    </citation>
    <scope>NUCLEOTIDE SEQUENCE [LARGE SCALE GENOMIC DNA]</scope>
    <source>
        <strain evidence="8 9">STR1S-6</strain>
    </source>
</reference>
<evidence type="ECO:0000259" key="6">
    <source>
        <dbReference type="PROSITE" id="PS50110"/>
    </source>
</evidence>
<dbReference type="Pfam" id="PF00486">
    <property type="entry name" value="Trans_reg_C"/>
    <property type="match status" value="1"/>
</dbReference>
<evidence type="ECO:0000256" key="1">
    <source>
        <dbReference type="ARBA" id="ARBA00022553"/>
    </source>
</evidence>
<dbReference type="PROSITE" id="PS50110">
    <property type="entry name" value="RESPONSE_REGULATORY"/>
    <property type="match status" value="1"/>
</dbReference>
<proteinExistence type="predicted"/>
<dbReference type="SUPFAM" id="SSF46894">
    <property type="entry name" value="C-terminal effector domain of the bipartite response regulators"/>
    <property type="match status" value="1"/>
</dbReference>
<dbReference type="PANTHER" id="PTHR48111:SF40">
    <property type="entry name" value="PHOSPHATE REGULON TRANSCRIPTIONAL REGULATORY PROTEIN PHOB"/>
    <property type="match status" value="1"/>
</dbReference>
<dbReference type="InterPro" id="IPR011006">
    <property type="entry name" value="CheY-like_superfamily"/>
</dbReference>
<sequence>MTPQTTRTRFLLLVLDPDTSTANALAEQLQERQIDVVVTGDPADALLQAGALLPDAVLTATDVPPMRGSTIARALHTRACIPTLVGVGEHDGMEGSLALAAGATACVARPYRVTEILPMLRAISPDTAADFQVAVEVGTLRLDPAAHEVRLAGRRIELPMREFELLHLLMLHARRVVTRHQINRLLWSGEGDASNTLNVHIRRLRRRLGDNLRKPSIIVSVRGMGYRLDPP</sequence>
<evidence type="ECO:0000313" key="9">
    <source>
        <dbReference type="Proteomes" id="UP000622245"/>
    </source>
</evidence>
<evidence type="ECO:0000259" key="7">
    <source>
        <dbReference type="PROSITE" id="PS51755"/>
    </source>
</evidence>
<evidence type="ECO:0000313" key="8">
    <source>
        <dbReference type="EMBL" id="MBM0275160.1"/>
    </source>
</evidence>
<dbReference type="SMART" id="SM00862">
    <property type="entry name" value="Trans_reg_C"/>
    <property type="match status" value="1"/>
</dbReference>
<dbReference type="PROSITE" id="PS51755">
    <property type="entry name" value="OMPR_PHOB"/>
    <property type="match status" value="1"/>
</dbReference>
<dbReference type="InterPro" id="IPR016032">
    <property type="entry name" value="Sig_transdc_resp-reg_C-effctor"/>
</dbReference>
<feature type="domain" description="OmpR/PhoB-type" evidence="7">
    <location>
        <begin position="132"/>
        <end position="230"/>
    </location>
</feature>
<dbReference type="Gene3D" id="3.40.50.2300">
    <property type="match status" value="1"/>
</dbReference>
<protein>
    <submittedName>
        <fullName evidence="8">Response regulator transcription factor</fullName>
    </submittedName>
</protein>
<dbReference type="SUPFAM" id="SSF52172">
    <property type="entry name" value="CheY-like"/>
    <property type="match status" value="1"/>
</dbReference>
<evidence type="ECO:0000256" key="4">
    <source>
        <dbReference type="PROSITE-ProRule" id="PRU00169"/>
    </source>
</evidence>
<keyword evidence="2" id="KW-0902">Two-component regulatory system</keyword>
<name>A0ABS1YCR9_9ACTN</name>
<dbReference type="CDD" id="cd00383">
    <property type="entry name" value="trans_reg_C"/>
    <property type="match status" value="1"/>
</dbReference>
<gene>
    <name evidence="8" type="ORF">JM949_06660</name>
</gene>
<dbReference type="Gene3D" id="1.10.10.10">
    <property type="entry name" value="Winged helix-like DNA-binding domain superfamily/Winged helix DNA-binding domain"/>
    <property type="match status" value="1"/>
</dbReference>
<comment type="caution">
    <text evidence="8">The sequence shown here is derived from an EMBL/GenBank/DDBJ whole genome shotgun (WGS) entry which is preliminary data.</text>
</comment>
<dbReference type="Proteomes" id="UP000622245">
    <property type="component" value="Unassembled WGS sequence"/>
</dbReference>
<keyword evidence="1" id="KW-0597">Phosphoprotein</keyword>